<keyword evidence="6 7" id="KW-0472">Membrane</keyword>
<feature type="transmembrane region" description="Helical" evidence="7">
    <location>
        <begin position="109"/>
        <end position="134"/>
    </location>
</feature>
<dbReference type="PANTHER" id="PTHR33778:SF1">
    <property type="entry name" value="MAGNESIUM TRANSPORTER YHID-RELATED"/>
    <property type="match status" value="1"/>
</dbReference>
<dbReference type="eggNOG" id="COG1285">
    <property type="taxonomic scope" value="Bacteria"/>
</dbReference>
<evidence type="ECO:0000256" key="3">
    <source>
        <dbReference type="ARBA" id="ARBA00022475"/>
    </source>
</evidence>
<feature type="transmembrane region" description="Helical" evidence="7">
    <location>
        <begin position="36"/>
        <end position="58"/>
    </location>
</feature>
<dbReference type="EMBL" id="CP003732">
    <property type="protein sequence ID" value="AFV11397.1"/>
    <property type="molecule type" value="Genomic_DNA"/>
</dbReference>
<dbReference type="Proteomes" id="UP000000467">
    <property type="component" value="Chromosome"/>
</dbReference>
<evidence type="ECO:0000256" key="7">
    <source>
        <dbReference type="SAM" id="Phobius"/>
    </source>
</evidence>
<dbReference type="InterPro" id="IPR049177">
    <property type="entry name" value="MgtC_SapB_SrpB_YhiD_N"/>
</dbReference>
<protein>
    <submittedName>
        <fullName evidence="9">Transporter MgtC/SapB family</fullName>
    </submittedName>
</protein>
<evidence type="ECO:0000256" key="5">
    <source>
        <dbReference type="ARBA" id="ARBA00022989"/>
    </source>
</evidence>
<evidence type="ECO:0000256" key="4">
    <source>
        <dbReference type="ARBA" id="ARBA00022692"/>
    </source>
</evidence>
<evidence type="ECO:0000256" key="1">
    <source>
        <dbReference type="ARBA" id="ARBA00004651"/>
    </source>
</evidence>
<dbReference type="STRING" id="1089553.Tph_c11750"/>
<dbReference type="PANTHER" id="PTHR33778">
    <property type="entry name" value="PROTEIN MGTC"/>
    <property type="match status" value="1"/>
</dbReference>
<accession>K4LH55</accession>
<keyword evidence="10" id="KW-1185">Reference proteome</keyword>
<evidence type="ECO:0000256" key="6">
    <source>
        <dbReference type="ARBA" id="ARBA00023136"/>
    </source>
</evidence>
<dbReference type="AlphaFoldDB" id="K4LH55"/>
<gene>
    <name evidence="9" type="ordered locus">Tph_c11750</name>
</gene>
<sequence>MLSNQEILIRMLVSLLVGLIIGYERSWNQKPAGVRTYSLVCIGSTLFMIISAYGLPGTSSHVIGFRLDPGRIAAQIVTGIGFLGAGVIWKDRGTIRGLTTAANLWVSAGLGMAIGAGMYFLTLVSVICIFLALYSSPILCRLGLLKYPPDEGGEN</sequence>
<keyword evidence="4 7" id="KW-0812">Transmembrane</keyword>
<proteinExistence type="inferred from homology"/>
<comment type="similarity">
    <text evidence="2">Belongs to the MgtC/SapB family.</text>
</comment>
<feature type="domain" description="MgtC/SapB/SrpB/YhiD N-terminal" evidence="8">
    <location>
        <begin position="11"/>
        <end position="136"/>
    </location>
</feature>
<dbReference type="PRINTS" id="PR01837">
    <property type="entry name" value="MGTCSAPBPROT"/>
</dbReference>
<dbReference type="GO" id="GO:0005886">
    <property type="term" value="C:plasma membrane"/>
    <property type="evidence" value="ECO:0007669"/>
    <property type="project" value="UniProtKB-SubCell"/>
</dbReference>
<dbReference type="InterPro" id="IPR003416">
    <property type="entry name" value="MgtC/SapB/SrpB/YhiD_fam"/>
</dbReference>
<organism evidence="9 10">
    <name type="scientific">Thermacetogenium phaeum (strain ATCC BAA-254 / DSM 26808 / PB)</name>
    <dbReference type="NCBI Taxonomy" id="1089553"/>
    <lineage>
        <taxon>Bacteria</taxon>
        <taxon>Bacillati</taxon>
        <taxon>Bacillota</taxon>
        <taxon>Clostridia</taxon>
        <taxon>Thermoanaerobacterales</taxon>
        <taxon>Thermoanaerobacteraceae</taxon>
        <taxon>Thermacetogenium</taxon>
    </lineage>
</organism>
<feature type="transmembrane region" description="Helical" evidence="7">
    <location>
        <begin position="7"/>
        <end position="24"/>
    </location>
</feature>
<evidence type="ECO:0000313" key="10">
    <source>
        <dbReference type="Proteomes" id="UP000000467"/>
    </source>
</evidence>
<dbReference type="HOGENOM" id="CLU_079292_1_4_9"/>
<reference evidence="9 10" key="1">
    <citation type="journal article" date="2012" name="BMC Genomics">
        <title>Genome-guided analysis of physiological and morphological traits of the fermentative acetate oxidizer Thermacetogenium phaeum.</title>
        <authorList>
            <person name="Oehler D."/>
            <person name="Poehlein A."/>
            <person name="Leimbach A."/>
            <person name="Muller N."/>
            <person name="Daniel R."/>
            <person name="Gottschalk G."/>
            <person name="Schink B."/>
        </authorList>
    </citation>
    <scope>NUCLEOTIDE SEQUENCE [LARGE SCALE GENOMIC DNA]</scope>
    <source>
        <strain evidence="10">ATCC BAA-254 / DSM 26808 / PB</strain>
    </source>
</reference>
<comment type="subcellular location">
    <subcellularLocation>
        <location evidence="1">Cell membrane</location>
        <topology evidence="1">Multi-pass membrane protein</topology>
    </subcellularLocation>
</comment>
<feature type="transmembrane region" description="Helical" evidence="7">
    <location>
        <begin position="70"/>
        <end position="89"/>
    </location>
</feature>
<name>K4LH55_THEPS</name>
<dbReference type="RefSeq" id="WP_015050278.1">
    <property type="nucleotide sequence ID" value="NC_018870.1"/>
</dbReference>
<dbReference type="Pfam" id="PF02308">
    <property type="entry name" value="MgtC"/>
    <property type="match status" value="1"/>
</dbReference>
<dbReference type="KEGG" id="tpz:Tph_c11750"/>
<evidence type="ECO:0000256" key="2">
    <source>
        <dbReference type="ARBA" id="ARBA00009298"/>
    </source>
</evidence>
<evidence type="ECO:0000259" key="8">
    <source>
        <dbReference type="Pfam" id="PF02308"/>
    </source>
</evidence>
<keyword evidence="3" id="KW-1003">Cell membrane</keyword>
<evidence type="ECO:0000313" key="9">
    <source>
        <dbReference type="EMBL" id="AFV11397.1"/>
    </source>
</evidence>
<keyword evidence="5 7" id="KW-1133">Transmembrane helix</keyword>